<dbReference type="EMBL" id="BLXT01007679">
    <property type="protein sequence ID" value="GFO41364.1"/>
    <property type="molecule type" value="Genomic_DNA"/>
</dbReference>
<accession>A0AAV4DAW1</accession>
<keyword evidence="2" id="KW-1185">Reference proteome</keyword>
<dbReference type="AlphaFoldDB" id="A0AAV4DAW1"/>
<proteinExistence type="predicted"/>
<sequence length="110" mass="12254">MPKDAAAGCWLTAFAARPTKFFCSNLYLTKKTTKKKKARGTNWALITESIVLSYSSYKVGTPADPYFRFLASSYLFGGNPRDVITLPLAFRYAVNATLWNLEVTLLFASP</sequence>
<gene>
    <name evidence="1" type="ORF">PoB_006786900</name>
</gene>
<evidence type="ECO:0000313" key="2">
    <source>
        <dbReference type="Proteomes" id="UP000735302"/>
    </source>
</evidence>
<name>A0AAV4DAW1_9GAST</name>
<evidence type="ECO:0000313" key="1">
    <source>
        <dbReference type="EMBL" id="GFO41364.1"/>
    </source>
</evidence>
<dbReference type="Proteomes" id="UP000735302">
    <property type="component" value="Unassembled WGS sequence"/>
</dbReference>
<comment type="caution">
    <text evidence="1">The sequence shown here is derived from an EMBL/GenBank/DDBJ whole genome shotgun (WGS) entry which is preliminary data.</text>
</comment>
<reference evidence="1 2" key="1">
    <citation type="journal article" date="2021" name="Elife">
        <title>Chloroplast acquisition without the gene transfer in kleptoplastic sea slugs, Plakobranchus ocellatus.</title>
        <authorList>
            <person name="Maeda T."/>
            <person name="Takahashi S."/>
            <person name="Yoshida T."/>
            <person name="Shimamura S."/>
            <person name="Takaki Y."/>
            <person name="Nagai Y."/>
            <person name="Toyoda A."/>
            <person name="Suzuki Y."/>
            <person name="Arimoto A."/>
            <person name="Ishii H."/>
            <person name="Satoh N."/>
            <person name="Nishiyama T."/>
            <person name="Hasebe M."/>
            <person name="Maruyama T."/>
            <person name="Minagawa J."/>
            <person name="Obokata J."/>
            <person name="Shigenobu S."/>
        </authorList>
    </citation>
    <scope>NUCLEOTIDE SEQUENCE [LARGE SCALE GENOMIC DNA]</scope>
</reference>
<organism evidence="1 2">
    <name type="scientific">Plakobranchus ocellatus</name>
    <dbReference type="NCBI Taxonomy" id="259542"/>
    <lineage>
        <taxon>Eukaryota</taxon>
        <taxon>Metazoa</taxon>
        <taxon>Spiralia</taxon>
        <taxon>Lophotrochozoa</taxon>
        <taxon>Mollusca</taxon>
        <taxon>Gastropoda</taxon>
        <taxon>Heterobranchia</taxon>
        <taxon>Euthyneura</taxon>
        <taxon>Panpulmonata</taxon>
        <taxon>Sacoglossa</taxon>
        <taxon>Placobranchoidea</taxon>
        <taxon>Plakobranchidae</taxon>
        <taxon>Plakobranchus</taxon>
    </lineage>
</organism>
<protein>
    <submittedName>
        <fullName evidence="1">Uncharacterized protein</fullName>
    </submittedName>
</protein>